<sequence>MKQILMLLVLMLAGCGALRPEIVQVQVTVHTEEPEQDLLVILSDSWRGTDNIFGGSNKNIEEYRLLTSNTPLLFPMYRSLLDNNVLWVTFYHPSYVGISRRISFDREEGEVKITFSELGTARGNIDNTCHNDKSSGLAIQCIKIAPESGSVRSGSVLNVHIYPVRQEEYIKKQIAKLSEEKIKEEYKRRYREEIDDVKGLTQNELSCLFWNGRGPATDWYYQFAFKHTKLDVEKHIERYAAYFSSLTQAYGNCQDGASFNIYSEEMMAKKIRDWQEKYQ</sequence>
<gene>
    <name evidence="2" type="ORF">EV696_1403</name>
</gene>
<accession>A0A4R6U5C9</accession>
<dbReference type="AlphaFoldDB" id="A0A4R6U5C9"/>
<dbReference type="EMBL" id="SNYM01000040">
    <property type="protein sequence ID" value="TDQ41421.1"/>
    <property type="molecule type" value="Genomic_DNA"/>
</dbReference>
<evidence type="ECO:0000256" key="1">
    <source>
        <dbReference type="SAM" id="SignalP"/>
    </source>
</evidence>
<keyword evidence="3" id="KW-1185">Reference proteome</keyword>
<dbReference type="Proteomes" id="UP000295375">
    <property type="component" value="Unassembled WGS sequence"/>
</dbReference>
<dbReference type="RefSeq" id="WP_133593977.1">
    <property type="nucleotide sequence ID" value="NZ_CP037953.1"/>
</dbReference>
<organism evidence="2 3">
    <name type="scientific">Permianibacter aggregans</name>
    <dbReference type="NCBI Taxonomy" id="1510150"/>
    <lineage>
        <taxon>Bacteria</taxon>
        <taxon>Pseudomonadati</taxon>
        <taxon>Pseudomonadota</taxon>
        <taxon>Gammaproteobacteria</taxon>
        <taxon>Pseudomonadales</taxon>
        <taxon>Pseudomonadaceae</taxon>
        <taxon>Permianibacter</taxon>
    </lineage>
</organism>
<keyword evidence="1" id="KW-0732">Signal</keyword>
<name>A0A4R6U5C9_9GAMM</name>
<reference evidence="2 3" key="1">
    <citation type="submission" date="2019-03" db="EMBL/GenBank/DDBJ databases">
        <title>Genomic Encyclopedia of Type Strains, Phase IV (KMG-IV): sequencing the most valuable type-strain genomes for metagenomic binning, comparative biology and taxonomic classification.</title>
        <authorList>
            <person name="Goeker M."/>
        </authorList>
    </citation>
    <scope>NUCLEOTIDE SEQUENCE [LARGE SCALE GENOMIC DNA]</scope>
    <source>
        <strain evidence="2 3">DSM 103792</strain>
    </source>
</reference>
<evidence type="ECO:0000313" key="3">
    <source>
        <dbReference type="Proteomes" id="UP000295375"/>
    </source>
</evidence>
<feature type="chain" id="PRO_5020770282" description="Lipoprotein" evidence="1">
    <location>
        <begin position="20"/>
        <end position="279"/>
    </location>
</feature>
<comment type="caution">
    <text evidence="2">The sequence shown here is derived from an EMBL/GenBank/DDBJ whole genome shotgun (WGS) entry which is preliminary data.</text>
</comment>
<evidence type="ECO:0008006" key="4">
    <source>
        <dbReference type="Google" id="ProtNLM"/>
    </source>
</evidence>
<dbReference type="PROSITE" id="PS51257">
    <property type="entry name" value="PROKAR_LIPOPROTEIN"/>
    <property type="match status" value="1"/>
</dbReference>
<protein>
    <recommendedName>
        <fullName evidence="4">Lipoprotein</fullName>
    </recommendedName>
</protein>
<proteinExistence type="predicted"/>
<evidence type="ECO:0000313" key="2">
    <source>
        <dbReference type="EMBL" id="TDQ41421.1"/>
    </source>
</evidence>
<feature type="signal peptide" evidence="1">
    <location>
        <begin position="1"/>
        <end position="19"/>
    </location>
</feature>